<evidence type="ECO:0000313" key="1">
    <source>
        <dbReference type="EMBL" id="QEN06627.1"/>
    </source>
</evidence>
<accession>A0A5C1QGP6</accession>
<dbReference type="EMBL" id="CP036150">
    <property type="protein sequence ID" value="QEN06627.1"/>
    <property type="molecule type" value="Genomic_DNA"/>
</dbReference>
<evidence type="ECO:0000313" key="2">
    <source>
        <dbReference type="Proteomes" id="UP000324209"/>
    </source>
</evidence>
<gene>
    <name evidence="1" type="ORF">EXM22_00965</name>
</gene>
<organism evidence="1 2">
    <name type="scientific">Oceanispirochaeta crateris</name>
    <dbReference type="NCBI Taxonomy" id="2518645"/>
    <lineage>
        <taxon>Bacteria</taxon>
        <taxon>Pseudomonadati</taxon>
        <taxon>Spirochaetota</taxon>
        <taxon>Spirochaetia</taxon>
        <taxon>Spirochaetales</taxon>
        <taxon>Spirochaetaceae</taxon>
        <taxon>Oceanispirochaeta</taxon>
    </lineage>
</organism>
<reference evidence="1 2" key="1">
    <citation type="submission" date="2019-02" db="EMBL/GenBank/DDBJ databases">
        <title>Complete Genome Sequence and Methylome Analysis of free living Spirochaetas.</title>
        <authorList>
            <person name="Fomenkov A."/>
            <person name="Dubinina G."/>
            <person name="Leshcheva N."/>
            <person name="Mikheeva N."/>
            <person name="Grabovich M."/>
            <person name="Vincze T."/>
            <person name="Roberts R.J."/>
        </authorList>
    </citation>
    <scope>NUCLEOTIDE SEQUENCE [LARGE SCALE GENOMIC DNA]</scope>
    <source>
        <strain evidence="1 2">K2</strain>
    </source>
</reference>
<proteinExistence type="predicted"/>
<dbReference type="KEGG" id="ock:EXM22_00965"/>
<sequence>MNNPIQGILLEAVKTASGLSRLIDDLELTKLCMEEVSDDIEITNSEIREIILTMNDQEEFTLCVFTGKERLRCFDSTIMSLSYAKALNLGAEGDIFETIASTVRNESRQYPRPTMIDMFRHPPYNLEPEILEHTVEAILKDHSEFKDICRSSASNGDIYLYSNRYINKSRADYLSEWESVGSLESQ</sequence>
<dbReference type="AlphaFoldDB" id="A0A5C1QGP6"/>
<keyword evidence="2" id="KW-1185">Reference proteome</keyword>
<protein>
    <submittedName>
        <fullName evidence="1">Uncharacterized protein</fullName>
    </submittedName>
</protein>
<dbReference type="Proteomes" id="UP000324209">
    <property type="component" value="Chromosome"/>
</dbReference>
<name>A0A5C1QGP6_9SPIO</name>
<dbReference type="OrthoDB" id="2083033at2"/>
<dbReference type="RefSeq" id="WP_149484710.1">
    <property type="nucleotide sequence ID" value="NZ_CP036150.1"/>
</dbReference>